<dbReference type="InterPro" id="IPR002052">
    <property type="entry name" value="DNA_methylase_N6_adenine_CS"/>
</dbReference>
<dbReference type="AlphaFoldDB" id="A0A626VEU8"/>
<dbReference type="Pfam" id="PF02384">
    <property type="entry name" value="N6_Mtase"/>
    <property type="match status" value="1"/>
</dbReference>
<comment type="similarity">
    <text evidence="1">Belongs to the N(4)/N(6)-methyltransferase family.</text>
</comment>
<reference evidence="10" key="1">
    <citation type="submission" date="2019-10" db="EMBL/GenBank/DDBJ databases">
        <authorList>
            <person name="Ashton P.M."/>
            <person name="Dallman T."/>
            <person name="Nair S."/>
            <person name="De Pinna E."/>
            <person name="Peters T."/>
            <person name="Grant K."/>
        </authorList>
    </citation>
    <scope>NUCLEOTIDE SEQUENCE</scope>
    <source>
        <strain evidence="10">814990</strain>
    </source>
</reference>
<accession>A0A626VEU8</accession>
<feature type="non-terminal residue" evidence="10">
    <location>
        <position position="1"/>
    </location>
</feature>
<keyword evidence="3 10" id="KW-0489">Methyltransferase</keyword>
<evidence type="ECO:0000256" key="2">
    <source>
        <dbReference type="ARBA" id="ARBA00011900"/>
    </source>
</evidence>
<evidence type="ECO:0000256" key="1">
    <source>
        <dbReference type="ARBA" id="ARBA00006594"/>
    </source>
</evidence>
<dbReference type="GO" id="GO:0009307">
    <property type="term" value="P:DNA restriction-modification system"/>
    <property type="evidence" value="ECO:0007669"/>
    <property type="project" value="UniProtKB-KW"/>
</dbReference>
<dbReference type="InterPro" id="IPR029063">
    <property type="entry name" value="SAM-dependent_MTases_sf"/>
</dbReference>
<dbReference type="SUPFAM" id="SSF53335">
    <property type="entry name" value="S-adenosyl-L-methionine-dependent methyltransferases"/>
    <property type="match status" value="1"/>
</dbReference>
<dbReference type="GO" id="GO:0032259">
    <property type="term" value="P:methylation"/>
    <property type="evidence" value="ECO:0007669"/>
    <property type="project" value="UniProtKB-KW"/>
</dbReference>
<evidence type="ECO:0000256" key="7">
    <source>
        <dbReference type="ARBA" id="ARBA00047942"/>
    </source>
</evidence>
<dbReference type="PANTHER" id="PTHR42933">
    <property type="entry name" value="SLR6095 PROTEIN"/>
    <property type="match status" value="1"/>
</dbReference>
<feature type="domain" description="DNA methylase adenine-specific" evidence="9">
    <location>
        <begin position="3"/>
        <end position="215"/>
    </location>
</feature>
<name>A0A626VEU8_CAMCO</name>
<comment type="caution">
    <text evidence="10">The sequence shown here is derived from an EMBL/GenBank/DDBJ whole genome shotgun (WGS) entry which is preliminary data.</text>
</comment>
<dbReference type="GO" id="GO:0008170">
    <property type="term" value="F:N-methyltransferase activity"/>
    <property type="evidence" value="ECO:0007669"/>
    <property type="project" value="InterPro"/>
</dbReference>
<comment type="catalytic activity">
    <reaction evidence="7">
        <text>a 2'-deoxyadenosine in DNA + S-adenosyl-L-methionine = an N(6)-methyl-2'-deoxyadenosine in DNA + S-adenosyl-L-homocysteine + H(+)</text>
        <dbReference type="Rhea" id="RHEA:15197"/>
        <dbReference type="Rhea" id="RHEA-COMP:12418"/>
        <dbReference type="Rhea" id="RHEA-COMP:12419"/>
        <dbReference type="ChEBI" id="CHEBI:15378"/>
        <dbReference type="ChEBI" id="CHEBI:57856"/>
        <dbReference type="ChEBI" id="CHEBI:59789"/>
        <dbReference type="ChEBI" id="CHEBI:90615"/>
        <dbReference type="ChEBI" id="CHEBI:90616"/>
        <dbReference type="EC" id="2.1.1.72"/>
    </reaction>
</comment>
<feature type="coiled-coil region" evidence="8">
    <location>
        <begin position="195"/>
        <end position="245"/>
    </location>
</feature>
<evidence type="ECO:0000256" key="3">
    <source>
        <dbReference type="ARBA" id="ARBA00022603"/>
    </source>
</evidence>
<dbReference type="GO" id="GO:0009007">
    <property type="term" value="F:site-specific DNA-methyltransferase (adenine-specific) activity"/>
    <property type="evidence" value="ECO:0007669"/>
    <property type="project" value="UniProtKB-EC"/>
</dbReference>
<protein>
    <recommendedName>
        <fullName evidence="2">site-specific DNA-methyltransferase (adenine-specific)</fullName>
        <ecNumber evidence="2">2.1.1.72</ecNumber>
    </recommendedName>
</protein>
<evidence type="ECO:0000256" key="5">
    <source>
        <dbReference type="ARBA" id="ARBA00022691"/>
    </source>
</evidence>
<evidence type="ECO:0000256" key="4">
    <source>
        <dbReference type="ARBA" id="ARBA00022679"/>
    </source>
</evidence>
<dbReference type="EC" id="2.1.1.72" evidence="2"/>
<evidence type="ECO:0000313" key="10">
    <source>
        <dbReference type="EMBL" id="EDB3183277.1"/>
    </source>
</evidence>
<keyword evidence="6" id="KW-0680">Restriction system</keyword>
<dbReference type="Gene3D" id="3.40.50.150">
    <property type="entry name" value="Vaccinia Virus protein VP39"/>
    <property type="match status" value="1"/>
</dbReference>
<dbReference type="PRINTS" id="PR00507">
    <property type="entry name" value="N12N6MTFRASE"/>
</dbReference>
<evidence type="ECO:0000259" key="9">
    <source>
        <dbReference type="Pfam" id="PF02384"/>
    </source>
</evidence>
<dbReference type="InterPro" id="IPR003356">
    <property type="entry name" value="DNA_methylase_A-5"/>
</dbReference>
<keyword evidence="5" id="KW-0949">S-adenosyl-L-methionine</keyword>
<keyword evidence="4" id="KW-0808">Transferase</keyword>
<dbReference type="InterPro" id="IPR051537">
    <property type="entry name" value="DNA_Adenine_Mtase"/>
</dbReference>
<dbReference type="GO" id="GO:0003677">
    <property type="term" value="F:DNA binding"/>
    <property type="evidence" value="ECO:0007669"/>
    <property type="project" value="InterPro"/>
</dbReference>
<proteinExistence type="inferred from homology"/>
<keyword evidence="8" id="KW-0175">Coiled coil</keyword>
<gene>
    <name evidence="10" type="ORF">F9W89_08280</name>
</gene>
<sequence>LSYAMGVMNMILHEVKSPNIIKTNTLNKKITDITQSEKYEVILANPPFGGKEKEQIQNNFPVKSNATELLFLQHILKSLNNNGRCAIIVPEGVLFQNSNAFVSVKKDLLENFNLECVLSLPSGVFLPYSAVKTNVLFFSKGKRSICGEDDKVYYYELIPPFKLTKNKPLEYAHFEEFLKIYKERKITPHSYLVSIKELEERNYDLSAKNPNSKEEKTLREVEEILSTLKANQEKANELLQKIQNII</sequence>
<dbReference type="PROSITE" id="PS00092">
    <property type="entry name" value="N6_MTASE"/>
    <property type="match status" value="1"/>
</dbReference>
<dbReference type="EMBL" id="AALNCH010000016">
    <property type="protein sequence ID" value="EDB3183277.1"/>
    <property type="molecule type" value="Genomic_DNA"/>
</dbReference>
<evidence type="ECO:0000256" key="6">
    <source>
        <dbReference type="ARBA" id="ARBA00022747"/>
    </source>
</evidence>
<evidence type="ECO:0000256" key="8">
    <source>
        <dbReference type="SAM" id="Coils"/>
    </source>
</evidence>
<dbReference type="PANTHER" id="PTHR42933:SF4">
    <property type="entry name" value="TYPE I RESTRICTION ENZYME ECOKI METHYLASE SUBUNIT"/>
    <property type="match status" value="1"/>
</dbReference>
<organism evidence="10">
    <name type="scientific">Campylobacter coli</name>
    <dbReference type="NCBI Taxonomy" id="195"/>
    <lineage>
        <taxon>Bacteria</taxon>
        <taxon>Pseudomonadati</taxon>
        <taxon>Campylobacterota</taxon>
        <taxon>Epsilonproteobacteria</taxon>
        <taxon>Campylobacterales</taxon>
        <taxon>Campylobacteraceae</taxon>
        <taxon>Campylobacter</taxon>
    </lineage>
</organism>